<accession>A0A804HZ35</accession>
<dbReference type="Gene3D" id="3.30.40.10">
    <property type="entry name" value="Zinc/RING finger domain, C3HC4 (zinc finger)"/>
    <property type="match status" value="1"/>
</dbReference>
<dbReference type="AlphaFoldDB" id="A0A804HZ35"/>
<dbReference type="Gramene" id="Ma02_t04170.1">
    <property type="protein sequence ID" value="Ma02_p04170.1"/>
    <property type="gene ID" value="Ma02_g04170"/>
</dbReference>
<dbReference type="GO" id="GO:0048450">
    <property type="term" value="P:floral organ structural organization"/>
    <property type="evidence" value="ECO:0000318"/>
    <property type="project" value="GO_Central"/>
</dbReference>
<evidence type="ECO:0000313" key="5">
    <source>
        <dbReference type="Proteomes" id="UP000012960"/>
    </source>
</evidence>
<dbReference type="GO" id="GO:0005634">
    <property type="term" value="C:nucleus"/>
    <property type="evidence" value="ECO:0000318"/>
    <property type="project" value="GO_Central"/>
</dbReference>
<dbReference type="SMART" id="SM00184">
    <property type="entry name" value="RING"/>
    <property type="match status" value="1"/>
</dbReference>
<dbReference type="Proteomes" id="UP000012960">
    <property type="component" value="Unplaced"/>
</dbReference>
<reference evidence="3" key="1">
    <citation type="submission" date="2021-03" db="EMBL/GenBank/DDBJ databases">
        <authorList>
            <consortium name="Genoscope - CEA"/>
            <person name="William W."/>
        </authorList>
    </citation>
    <scope>NUCLEOTIDE SEQUENCE</scope>
    <source>
        <strain evidence="3">Doubled-haploid Pahang</strain>
    </source>
</reference>
<dbReference type="InterPro" id="IPR013083">
    <property type="entry name" value="Znf_RING/FYVE/PHD"/>
</dbReference>
<organism evidence="4 5">
    <name type="scientific">Musa acuminata subsp. malaccensis</name>
    <name type="common">Wild banana</name>
    <name type="synonym">Musa malaccensis</name>
    <dbReference type="NCBI Taxonomy" id="214687"/>
    <lineage>
        <taxon>Eukaryota</taxon>
        <taxon>Viridiplantae</taxon>
        <taxon>Streptophyta</taxon>
        <taxon>Embryophyta</taxon>
        <taxon>Tracheophyta</taxon>
        <taxon>Spermatophyta</taxon>
        <taxon>Magnoliopsida</taxon>
        <taxon>Liliopsida</taxon>
        <taxon>Zingiberales</taxon>
        <taxon>Musaceae</taxon>
        <taxon>Musa</taxon>
    </lineage>
</organism>
<name>A0A804HZ35_MUSAM</name>
<sequence length="297" mass="32753">MEIFPGPSARVRSGVGFHRFRVSSFSCWRVEGYRRLGHERMGLGKSEKYAGEGEEVVTCSICFETVMSGGARSMALLQCGHQFHLDCIGSAFNAKGVMQCPNCRKVEKGDWLYASGPHCLPDVSADEWRHDEDLYNLSHSETTFGVHWHPFSRLARIPSSFAARASSATAQSLVPPYLRAQGSVHQHNQYHNLQSVHGSLMTGMPQVRGLRSLGPPPPLSLPDQGGYFLFPPSASSGHSAVGGENIGRHHFFAWECERFAPYPVMPAQMDSSGWRPFLHLTGEGQSEGSFHLSIHLA</sequence>
<dbReference type="GO" id="GO:0004842">
    <property type="term" value="F:ubiquitin-protein transferase activity"/>
    <property type="evidence" value="ECO:0000318"/>
    <property type="project" value="GO_Central"/>
</dbReference>
<keyword evidence="5" id="KW-1185">Reference proteome</keyword>
<dbReference type="PANTHER" id="PTHR46798:SF3">
    <property type="entry name" value="RING FINGER FAMILY PROTEIN"/>
    <property type="match status" value="1"/>
</dbReference>
<proteinExistence type="predicted"/>
<evidence type="ECO:0000256" key="1">
    <source>
        <dbReference type="PROSITE-ProRule" id="PRU00175"/>
    </source>
</evidence>
<dbReference type="InterPro" id="IPR044274">
    <property type="entry name" value="RFI2"/>
</dbReference>
<evidence type="ECO:0000313" key="3">
    <source>
        <dbReference type="EMBL" id="CAG1861049.1"/>
    </source>
</evidence>
<evidence type="ECO:0000259" key="2">
    <source>
        <dbReference type="PROSITE" id="PS50089"/>
    </source>
</evidence>
<dbReference type="PROSITE" id="PS50089">
    <property type="entry name" value="ZF_RING_2"/>
    <property type="match status" value="1"/>
</dbReference>
<dbReference type="EnsemblPlants" id="Ma02_t04170.1">
    <property type="protein sequence ID" value="Ma02_p04170.1"/>
    <property type="gene ID" value="Ma02_g04170"/>
</dbReference>
<evidence type="ECO:0000313" key="4">
    <source>
        <dbReference type="EnsemblPlants" id="Ma02_p04170.1"/>
    </source>
</evidence>
<dbReference type="GO" id="GO:0008270">
    <property type="term" value="F:zinc ion binding"/>
    <property type="evidence" value="ECO:0007669"/>
    <property type="project" value="UniProtKB-KW"/>
</dbReference>
<dbReference type="Pfam" id="PF13639">
    <property type="entry name" value="zf-RING_2"/>
    <property type="match status" value="1"/>
</dbReference>
<dbReference type="OrthoDB" id="8062037at2759"/>
<feature type="domain" description="RING-type" evidence="2">
    <location>
        <begin position="59"/>
        <end position="104"/>
    </location>
</feature>
<protein>
    <submittedName>
        <fullName evidence="3">(wild Malaysian banana) hypothetical protein</fullName>
    </submittedName>
</protein>
<keyword evidence="1" id="KW-0863">Zinc-finger</keyword>
<dbReference type="GO" id="GO:0080050">
    <property type="term" value="P:regulation of seed development"/>
    <property type="evidence" value="ECO:0000318"/>
    <property type="project" value="GO_Central"/>
</dbReference>
<dbReference type="PANTHER" id="PTHR46798">
    <property type="entry name" value="OS09G0511500 PROTEIN"/>
    <property type="match status" value="1"/>
</dbReference>
<dbReference type="SUPFAM" id="SSF57850">
    <property type="entry name" value="RING/U-box"/>
    <property type="match status" value="1"/>
</dbReference>
<dbReference type="EMBL" id="HG996467">
    <property type="protein sequence ID" value="CAG1861049.1"/>
    <property type="molecule type" value="Genomic_DNA"/>
</dbReference>
<keyword evidence="1" id="KW-0479">Metal-binding</keyword>
<dbReference type="InterPro" id="IPR001841">
    <property type="entry name" value="Znf_RING"/>
</dbReference>
<gene>
    <name evidence="3" type="ORF">GSMUA_59430.1</name>
</gene>
<keyword evidence="1" id="KW-0862">Zinc</keyword>
<reference evidence="4" key="2">
    <citation type="submission" date="2021-05" db="UniProtKB">
        <authorList>
            <consortium name="EnsemblPlants"/>
        </authorList>
    </citation>
    <scope>IDENTIFICATION</scope>
    <source>
        <strain evidence="4">subsp. malaccensis</strain>
    </source>
</reference>